<feature type="compositionally biased region" description="Basic residues" evidence="1">
    <location>
        <begin position="1"/>
        <end position="11"/>
    </location>
</feature>
<dbReference type="EMBL" id="CAMPGE010024971">
    <property type="protein sequence ID" value="CAI2382777.1"/>
    <property type="molecule type" value="Genomic_DNA"/>
</dbReference>
<dbReference type="AlphaFoldDB" id="A0AAD2D6S1"/>
<dbReference type="SMART" id="SM00015">
    <property type="entry name" value="IQ"/>
    <property type="match status" value="3"/>
</dbReference>
<feature type="compositionally biased region" description="Polar residues" evidence="1">
    <location>
        <begin position="23"/>
        <end position="33"/>
    </location>
</feature>
<evidence type="ECO:0000313" key="3">
    <source>
        <dbReference type="Proteomes" id="UP001295684"/>
    </source>
</evidence>
<proteinExistence type="predicted"/>
<feature type="region of interest" description="Disordered" evidence="1">
    <location>
        <begin position="1"/>
        <end position="33"/>
    </location>
</feature>
<comment type="caution">
    <text evidence="2">The sequence shown here is derived from an EMBL/GenBank/DDBJ whole genome shotgun (WGS) entry which is preliminary data.</text>
</comment>
<organism evidence="2 3">
    <name type="scientific">Euplotes crassus</name>
    <dbReference type="NCBI Taxonomy" id="5936"/>
    <lineage>
        <taxon>Eukaryota</taxon>
        <taxon>Sar</taxon>
        <taxon>Alveolata</taxon>
        <taxon>Ciliophora</taxon>
        <taxon>Intramacronucleata</taxon>
        <taxon>Spirotrichea</taxon>
        <taxon>Hypotrichia</taxon>
        <taxon>Euplotida</taxon>
        <taxon>Euplotidae</taxon>
        <taxon>Moneuplotes</taxon>
    </lineage>
</organism>
<protein>
    <submittedName>
        <fullName evidence="2">Uncharacterized protein</fullName>
    </submittedName>
</protein>
<sequence>MNLKRRRRGKRNNLNIQDHRQSTQEQGNNGSVYLTSTRNLRTCKKLNRTRFFRRNSKFSTIAKTDKVTHKFLKQSTLREDVGKALINCGSSRKKKSRNFNCSVDNEKAHFSSLYNAKNMLPSIYRSIDADTTRNSITVHKHTNRDLYNVRNDHFNTYSLKKKHIKNLKRFISEHTRWKNKINEISSKKKIFKIVKRKLSVASNSSDERRNFTVRMAKTGVLKKSNLLDKIKLNTSVRFRDKDQCKFNKIAYCKDLTNLFLKKSVRTKFIDAATSIQRSWRGRKTRIFFQARHKMQEKAAMVIQNCWKKYWSYKLQIKKWEGKLNLNDKTALNSLNCQTFSQVHILSHFKQLIKRMKQKKANSLILVQKYMRGYVQFKKYEKFLAKGKLKSISKNLSWMKKYEIRKNKKFRVDRLSETFVAKNVVQCPHRNQTSLREFKNKSYKKCYYQLNPRNSVNLMPFDDDLTSIEVPPEPHISSEKLDISFISDSDSDDQPVRGSLSKFSSVPHGHTFMSSHCTNFQEIRNKQNSARRRTKYVERVQLTGGPKNQFSHLLGSSMVIEEIRTSSRND</sequence>
<name>A0AAD2D6S1_EUPCR</name>
<gene>
    <name evidence="2" type="ORF">ECRASSUSDP1_LOCUS24263</name>
</gene>
<evidence type="ECO:0000256" key="1">
    <source>
        <dbReference type="SAM" id="MobiDB-lite"/>
    </source>
</evidence>
<evidence type="ECO:0000313" key="2">
    <source>
        <dbReference type="EMBL" id="CAI2382777.1"/>
    </source>
</evidence>
<keyword evidence="3" id="KW-1185">Reference proteome</keyword>
<dbReference type="InterPro" id="IPR000048">
    <property type="entry name" value="IQ_motif_EF-hand-BS"/>
</dbReference>
<dbReference type="Proteomes" id="UP001295684">
    <property type="component" value="Unassembled WGS sequence"/>
</dbReference>
<dbReference type="Pfam" id="PF00612">
    <property type="entry name" value="IQ"/>
    <property type="match status" value="1"/>
</dbReference>
<dbReference type="PROSITE" id="PS50096">
    <property type="entry name" value="IQ"/>
    <property type="match status" value="2"/>
</dbReference>
<accession>A0AAD2D6S1</accession>
<dbReference type="Gene3D" id="1.20.5.190">
    <property type="match status" value="1"/>
</dbReference>
<reference evidence="2" key="1">
    <citation type="submission" date="2023-07" db="EMBL/GenBank/DDBJ databases">
        <authorList>
            <consortium name="AG Swart"/>
            <person name="Singh M."/>
            <person name="Singh A."/>
            <person name="Seah K."/>
            <person name="Emmerich C."/>
        </authorList>
    </citation>
    <scope>NUCLEOTIDE SEQUENCE</scope>
    <source>
        <strain evidence="2">DP1</strain>
    </source>
</reference>